<organism evidence="1">
    <name type="scientific">Siphoviridae sp. ct96x5</name>
    <dbReference type="NCBI Taxonomy" id="2825367"/>
    <lineage>
        <taxon>Viruses</taxon>
        <taxon>Duplodnaviria</taxon>
        <taxon>Heunggongvirae</taxon>
        <taxon>Uroviricota</taxon>
        <taxon>Caudoviricetes</taxon>
    </lineage>
</organism>
<sequence>MSTKFYLKKPWQELDTIQTEAFCSIMNTLAAKRNTPATILMRKIDNVTGASVFESFLSFCTIGCLSDDDGFVIYVSGFSRAGSIMIRNVDKYVHRVADFNNEVMYYFTANGIQFFMKPGGEEKSG</sequence>
<protein>
    <submittedName>
        <fullName evidence="1">Uncharacterized protein</fullName>
    </submittedName>
</protein>
<proteinExistence type="predicted"/>
<name>A0A8S5PSQ6_9CAUD</name>
<reference evidence="1" key="1">
    <citation type="journal article" date="2021" name="Proc. Natl. Acad. Sci. U.S.A.">
        <title>A Catalog of Tens of Thousands of Viruses from Human Metagenomes Reveals Hidden Associations with Chronic Diseases.</title>
        <authorList>
            <person name="Tisza M.J."/>
            <person name="Buck C.B."/>
        </authorList>
    </citation>
    <scope>NUCLEOTIDE SEQUENCE</scope>
    <source>
        <strain evidence="1">Ct96x5</strain>
    </source>
</reference>
<evidence type="ECO:0000313" key="1">
    <source>
        <dbReference type="EMBL" id="DAE09489.1"/>
    </source>
</evidence>
<accession>A0A8S5PSQ6</accession>
<dbReference type="EMBL" id="BK015488">
    <property type="protein sequence ID" value="DAE09489.1"/>
    <property type="molecule type" value="Genomic_DNA"/>
</dbReference>